<feature type="binding site" evidence="7">
    <location>
        <begin position="165"/>
        <end position="168"/>
    </location>
    <ligand>
        <name>spermidine</name>
        <dbReference type="ChEBI" id="CHEBI:57834"/>
    </ligand>
</feature>
<gene>
    <name evidence="8" type="ORF">C9I82_253</name>
</gene>
<dbReference type="Gene3D" id="3.40.190.10">
    <property type="entry name" value="Periplasmic binding protein-like II"/>
    <property type="match status" value="2"/>
</dbReference>
<organism evidence="8 9">
    <name type="scientific">Candidatus Purcelliella pentastirinorum</name>
    <dbReference type="NCBI Taxonomy" id="472834"/>
    <lineage>
        <taxon>Bacteria</taxon>
        <taxon>Pseudomonadati</taxon>
        <taxon>Pseudomonadota</taxon>
        <taxon>Gammaproteobacteria</taxon>
        <taxon>Enterobacterales</taxon>
        <taxon>Enterobacteriaceae</taxon>
        <taxon>Candidatus Purcelliella</taxon>
    </lineage>
</organism>
<dbReference type="GO" id="GO:0015846">
    <property type="term" value="P:polyamine transport"/>
    <property type="evidence" value="ECO:0007669"/>
    <property type="project" value="InterPro"/>
</dbReference>
<dbReference type="InterPro" id="IPR001188">
    <property type="entry name" value="Sperm_putr-bd"/>
</dbReference>
<dbReference type="EMBL" id="CP028374">
    <property type="protein sequence ID" value="AXN02219.1"/>
    <property type="molecule type" value="Genomic_DNA"/>
</dbReference>
<dbReference type="PANTHER" id="PTHR30222:SF17">
    <property type="entry name" value="SPERMIDINE_PUTRESCINE-BINDING PERIPLASMIC PROTEIN"/>
    <property type="match status" value="1"/>
</dbReference>
<evidence type="ECO:0000256" key="1">
    <source>
        <dbReference type="ARBA" id="ARBA00004418"/>
    </source>
</evidence>
<dbReference type="AlphaFoldDB" id="A0A346DZR4"/>
<evidence type="ECO:0000313" key="9">
    <source>
        <dbReference type="Proteomes" id="UP000256856"/>
    </source>
</evidence>
<comment type="function">
    <text evidence="6">Required for the activity of the bacterial periplasmic transport system of putrescine.</text>
</comment>
<evidence type="ECO:0000256" key="3">
    <source>
        <dbReference type="ARBA" id="ARBA00022448"/>
    </source>
</evidence>
<feature type="binding site" evidence="7">
    <location>
        <position position="324"/>
    </location>
    <ligand>
        <name>spermidine</name>
        <dbReference type="ChEBI" id="CHEBI:57834"/>
    </ligand>
</feature>
<proteinExistence type="inferred from homology"/>
<dbReference type="SUPFAM" id="SSF53850">
    <property type="entry name" value="Periplasmic binding protein-like II"/>
    <property type="match status" value="1"/>
</dbReference>
<dbReference type="PRINTS" id="PR00909">
    <property type="entry name" value="SPERMDNBNDNG"/>
</dbReference>
<feature type="binding site" evidence="7">
    <location>
        <position position="33"/>
    </location>
    <ligand>
        <name>spermidine</name>
        <dbReference type="ChEBI" id="CHEBI:57834"/>
    </ligand>
</feature>
<evidence type="ECO:0000256" key="5">
    <source>
        <dbReference type="ARBA" id="ARBA00022764"/>
    </source>
</evidence>
<name>A0A346DZR4_9ENTR</name>
<evidence type="ECO:0000256" key="6">
    <source>
        <dbReference type="PIRNR" id="PIRNR019574"/>
    </source>
</evidence>
<keyword evidence="9" id="KW-1185">Reference proteome</keyword>
<dbReference type="OrthoDB" id="9769319at2"/>
<feature type="binding site" evidence="7">
    <location>
        <position position="82"/>
    </location>
    <ligand>
        <name>spermidine</name>
        <dbReference type="ChEBI" id="CHEBI:57834"/>
    </ligand>
</feature>
<evidence type="ECO:0000256" key="7">
    <source>
        <dbReference type="PIRSR" id="PIRSR019574-1"/>
    </source>
</evidence>
<protein>
    <recommendedName>
        <fullName evidence="6">Putrescine-binding periplasmic protein</fullName>
    </recommendedName>
</protein>
<dbReference type="GO" id="GO:0030288">
    <property type="term" value="C:outer membrane-bounded periplasmic space"/>
    <property type="evidence" value="ECO:0007669"/>
    <property type="project" value="UniProtKB-ARBA"/>
</dbReference>
<sequence length="346" mass="40097">MNKLLFIIILIISLITNCKEIKKNTLYFYNWSEYVPTEILEQFTKESGIKVIYSTYDSNEDMYIKLKTYKKIPYDLIVPSTYFVAKMKNEGMLKKINKKKIPNLYFIDKNLLNKPFDPQNKYSIPYIWGATAIGINSDKIDYKKITSWKDLWKKEYKNSILLINDAREVFHMALLKLGYSGNTTNKKKIQEAYKTLKILMPNVLTFNSDNPSNPFIEGDINIGMIWNGSAYTAKLAHVPLKLIWPKEGSILWMDNLSIPINAKNIEGALKMINFLLRPDISAKIAISTGYLTPNIEAKKILPKTMSNNKFLYPSNKMINKGEWQNDVGDISNLYEQLFQKLKITSY</sequence>
<dbReference type="Pfam" id="PF13416">
    <property type="entry name" value="SBP_bac_8"/>
    <property type="match status" value="1"/>
</dbReference>
<dbReference type="GO" id="GO:0019808">
    <property type="term" value="F:polyamine binding"/>
    <property type="evidence" value="ECO:0007669"/>
    <property type="project" value="InterPro"/>
</dbReference>
<comment type="subcellular location">
    <subcellularLocation>
        <location evidence="1 6">Periplasm</location>
    </subcellularLocation>
</comment>
<dbReference type="PANTHER" id="PTHR30222">
    <property type="entry name" value="SPERMIDINE/PUTRESCINE-BINDING PERIPLASMIC PROTEIN"/>
    <property type="match status" value="1"/>
</dbReference>
<accession>A0A346DZR4</accession>
<dbReference type="InterPro" id="IPR006059">
    <property type="entry name" value="SBP"/>
</dbReference>
<dbReference type="PIRSF" id="PIRSF019574">
    <property type="entry name" value="Periplasmic_polyamine_BP"/>
    <property type="match status" value="1"/>
</dbReference>
<evidence type="ECO:0000256" key="4">
    <source>
        <dbReference type="ARBA" id="ARBA00022729"/>
    </source>
</evidence>
<dbReference type="Proteomes" id="UP000256856">
    <property type="component" value="Chromosome"/>
</dbReference>
<evidence type="ECO:0000313" key="8">
    <source>
        <dbReference type="EMBL" id="AXN02219.1"/>
    </source>
</evidence>
<evidence type="ECO:0000256" key="2">
    <source>
        <dbReference type="ARBA" id="ARBA00007173"/>
    </source>
</evidence>
<keyword evidence="5 6" id="KW-0574">Periplasm</keyword>
<dbReference type="RefSeq" id="WP_115956050.1">
    <property type="nucleotide sequence ID" value="NZ_CP028374.1"/>
</dbReference>
<comment type="similarity">
    <text evidence="2 6">Belongs to the bacterial solute-binding protein PotD/PotF family.</text>
</comment>
<keyword evidence="4" id="KW-0732">Signal</keyword>
<reference evidence="8 9" key="1">
    <citation type="submission" date="2018-03" db="EMBL/GenBank/DDBJ databases">
        <title>A parallel universe: an anciently diverged bacterial symbiosis in a Hawaiian planthopper (Hemiptera: Cixiidae) reveals rearranged nutritional responsibilities.</title>
        <authorList>
            <person name="Bennett G."/>
            <person name="Mao M."/>
        </authorList>
    </citation>
    <scope>NUCLEOTIDE SEQUENCE [LARGE SCALE GENOMIC DNA]</scope>
    <source>
        <strain evidence="8 9">OLIH</strain>
    </source>
</reference>
<dbReference type="KEGG" id="ppet:C9I82_253"/>
<keyword evidence="3 6" id="KW-0813">Transport</keyword>